<evidence type="ECO:0000313" key="3">
    <source>
        <dbReference type="Proteomes" id="UP001139411"/>
    </source>
</evidence>
<name>A0A9X1QFH8_9BACT</name>
<dbReference type="InterPro" id="IPR056509">
    <property type="entry name" value="Imm33-like"/>
</dbReference>
<dbReference type="RefSeq" id="WP_235156732.1">
    <property type="nucleotide sequence ID" value="NZ_JAKFFV010000011.1"/>
</dbReference>
<sequence>MDWTKIINQQKGICEKYESAFLESPLHLKVGISQNVKDGILPINGLRINPEGNTTGWYIWAGEELSQDDDFFVPLHIEHIENWVPNISKYLGLGPGWRFMVANDFEDVWFDESILEPKQTDN</sequence>
<feature type="domain" description="Imm33-like" evidence="1">
    <location>
        <begin position="9"/>
        <end position="111"/>
    </location>
</feature>
<dbReference type="Pfam" id="PF24719">
    <property type="entry name" value="Imm33-like"/>
    <property type="match status" value="1"/>
</dbReference>
<dbReference type="EMBL" id="JAKFFV010000011">
    <property type="protein sequence ID" value="MCF2500435.1"/>
    <property type="molecule type" value="Genomic_DNA"/>
</dbReference>
<dbReference type="AlphaFoldDB" id="A0A9X1QFH8"/>
<dbReference type="Proteomes" id="UP001139411">
    <property type="component" value="Unassembled WGS sequence"/>
</dbReference>
<accession>A0A9X1QFH8</accession>
<proteinExistence type="predicted"/>
<evidence type="ECO:0000259" key="1">
    <source>
        <dbReference type="Pfam" id="PF24719"/>
    </source>
</evidence>
<protein>
    <recommendedName>
        <fullName evidence="1">Imm33-like domain-containing protein</fullName>
    </recommendedName>
</protein>
<evidence type="ECO:0000313" key="2">
    <source>
        <dbReference type="EMBL" id="MCF2500435.1"/>
    </source>
</evidence>
<gene>
    <name evidence="2" type="ORF">L0661_19100</name>
</gene>
<reference evidence="2" key="1">
    <citation type="submission" date="2022-01" db="EMBL/GenBank/DDBJ databases">
        <title>Novel species in genus Dyadobacter.</title>
        <authorList>
            <person name="Ma C."/>
        </authorList>
    </citation>
    <scope>NUCLEOTIDE SEQUENCE</scope>
    <source>
        <strain evidence="2">CY357</strain>
    </source>
</reference>
<organism evidence="2 3">
    <name type="scientific">Dyadobacter chenhuakuii</name>
    <dbReference type="NCBI Taxonomy" id="2909339"/>
    <lineage>
        <taxon>Bacteria</taxon>
        <taxon>Pseudomonadati</taxon>
        <taxon>Bacteroidota</taxon>
        <taxon>Cytophagia</taxon>
        <taxon>Cytophagales</taxon>
        <taxon>Spirosomataceae</taxon>
        <taxon>Dyadobacter</taxon>
    </lineage>
</organism>
<comment type="caution">
    <text evidence="2">The sequence shown here is derived from an EMBL/GenBank/DDBJ whole genome shotgun (WGS) entry which is preliminary data.</text>
</comment>